<keyword evidence="15" id="KW-1185">Reference proteome</keyword>
<feature type="binding site" evidence="12">
    <location>
        <position position="335"/>
    </location>
    <ligand>
        <name>Mn(2+)</name>
        <dbReference type="ChEBI" id="CHEBI:29035"/>
        <label>2</label>
    </ligand>
</feature>
<dbReference type="GO" id="GO:0042245">
    <property type="term" value="P:RNA repair"/>
    <property type="evidence" value="ECO:0007669"/>
    <property type="project" value="UniProtKB-KW"/>
</dbReference>
<feature type="binding site" evidence="12">
    <location>
        <position position="209"/>
    </location>
    <ligand>
        <name>Mn(2+)</name>
        <dbReference type="ChEBI" id="CHEBI:29035"/>
        <label>1</label>
    </ligand>
</feature>
<proteinExistence type="inferred from homology"/>
<evidence type="ECO:0000256" key="8">
    <source>
        <dbReference type="ARBA" id="ARBA00047746"/>
    </source>
</evidence>
<dbReference type="RefSeq" id="WP_236064813.1">
    <property type="nucleotide sequence ID" value="NZ_BNJK01000001.1"/>
</dbReference>
<evidence type="ECO:0000313" key="15">
    <source>
        <dbReference type="Proteomes" id="UP000597444"/>
    </source>
</evidence>
<dbReference type="AlphaFoldDB" id="A0A8J3IFV1"/>
<dbReference type="InterPro" id="IPR001233">
    <property type="entry name" value="RtcB"/>
</dbReference>
<gene>
    <name evidence="13" type="primary">rtcB</name>
    <name evidence="14" type="ORF">KSF_008400</name>
</gene>
<dbReference type="PROSITE" id="PS01288">
    <property type="entry name" value="UPF0027"/>
    <property type="match status" value="1"/>
</dbReference>
<comment type="similarity">
    <text evidence="1 13">Belongs to the RtcB family.</text>
</comment>
<accession>A0A8J3IFV1</accession>
<evidence type="ECO:0000256" key="7">
    <source>
        <dbReference type="ARBA" id="ARBA00023211"/>
    </source>
</evidence>
<reference evidence="14" key="1">
    <citation type="submission" date="2020-10" db="EMBL/GenBank/DDBJ databases">
        <title>Taxonomic study of unclassified bacteria belonging to the class Ktedonobacteria.</title>
        <authorList>
            <person name="Yabe S."/>
            <person name="Wang C.M."/>
            <person name="Zheng Y."/>
            <person name="Sakai Y."/>
            <person name="Cavaletti L."/>
            <person name="Monciardini P."/>
            <person name="Donadio S."/>
        </authorList>
    </citation>
    <scope>NUCLEOTIDE SEQUENCE</scope>
    <source>
        <strain evidence="14">ID150040</strain>
    </source>
</reference>
<name>A0A8J3IFV1_9CHLR</name>
<evidence type="ECO:0000256" key="1">
    <source>
        <dbReference type="ARBA" id="ARBA00008071"/>
    </source>
</evidence>
<keyword evidence="5" id="KW-0692">RNA repair</keyword>
<dbReference type="InterPro" id="IPR036025">
    <property type="entry name" value="RtcB-like_sf"/>
</dbReference>
<evidence type="ECO:0000256" key="11">
    <source>
        <dbReference type="PIRSR" id="PIRSR601233-2"/>
    </source>
</evidence>
<dbReference type="PANTHER" id="PTHR11118:SF1">
    <property type="entry name" value="RNA-SPLICING LIGASE RTCB HOMOLOG"/>
    <property type="match status" value="1"/>
</dbReference>
<dbReference type="GO" id="GO:0006396">
    <property type="term" value="P:RNA processing"/>
    <property type="evidence" value="ECO:0007669"/>
    <property type="project" value="InterPro"/>
</dbReference>
<feature type="binding site" evidence="11">
    <location>
        <begin position="410"/>
        <end position="413"/>
    </location>
    <ligand>
        <name>GMP</name>
        <dbReference type="ChEBI" id="CHEBI:58115"/>
    </ligand>
</feature>
<dbReference type="GO" id="GO:0170057">
    <property type="term" value="F:RNA ligase (GTP) activity"/>
    <property type="evidence" value="ECO:0007669"/>
    <property type="project" value="UniProtKB-EC"/>
</dbReference>
<evidence type="ECO:0000256" key="12">
    <source>
        <dbReference type="PIRSR" id="PIRSR601233-3"/>
    </source>
</evidence>
<dbReference type="GO" id="GO:0046872">
    <property type="term" value="F:metal ion binding"/>
    <property type="evidence" value="ECO:0007669"/>
    <property type="project" value="UniProtKB-UniRule"/>
</dbReference>
<evidence type="ECO:0000256" key="6">
    <source>
        <dbReference type="ARBA" id="ARBA00023134"/>
    </source>
</evidence>
<comment type="cofactor">
    <cofactor evidence="12 13">
        <name>Mn(2+)</name>
        <dbReference type="ChEBI" id="CHEBI:29035"/>
    </cofactor>
    <text evidence="12 13">Binds 2 manganese ions per subunit.</text>
</comment>
<dbReference type="GO" id="GO:0005525">
    <property type="term" value="F:GTP binding"/>
    <property type="evidence" value="ECO:0007669"/>
    <property type="project" value="UniProtKB-KW"/>
</dbReference>
<keyword evidence="7 12" id="KW-0464">Manganese</keyword>
<dbReference type="Proteomes" id="UP000597444">
    <property type="component" value="Unassembled WGS sequence"/>
</dbReference>
<dbReference type="EMBL" id="BNJK01000001">
    <property type="protein sequence ID" value="GHO90792.1"/>
    <property type="molecule type" value="Genomic_DNA"/>
</dbReference>
<feature type="binding site" evidence="11">
    <location>
        <position position="486"/>
    </location>
    <ligand>
        <name>GMP</name>
        <dbReference type="ChEBI" id="CHEBI:58115"/>
    </ligand>
</feature>
<evidence type="ECO:0000256" key="13">
    <source>
        <dbReference type="RuleBase" id="RU371113"/>
    </source>
</evidence>
<evidence type="ECO:0000256" key="4">
    <source>
        <dbReference type="ARBA" id="ARBA00022741"/>
    </source>
</evidence>
<evidence type="ECO:0000256" key="3">
    <source>
        <dbReference type="ARBA" id="ARBA00022723"/>
    </source>
</evidence>
<feature type="binding site" evidence="12">
    <location>
        <position position="241"/>
    </location>
    <ligand>
        <name>Mn(2+)</name>
        <dbReference type="ChEBI" id="CHEBI:29035"/>
        <label>2</label>
    </ligand>
</feature>
<feature type="binding site" evidence="11">
    <location>
        <begin position="384"/>
        <end position="387"/>
    </location>
    <ligand>
        <name>GMP</name>
        <dbReference type="ChEBI" id="CHEBI:58115"/>
    </ligand>
</feature>
<organism evidence="14 15">
    <name type="scientific">Reticulibacter mediterranei</name>
    <dbReference type="NCBI Taxonomy" id="2778369"/>
    <lineage>
        <taxon>Bacteria</taxon>
        <taxon>Bacillati</taxon>
        <taxon>Chloroflexota</taxon>
        <taxon>Ktedonobacteria</taxon>
        <taxon>Ktedonobacterales</taxon>
        <taxon>Reticulibacteraceae</taxon>
        <taxon>Reticulibacter</taxon>
    </lineage>
</organism>
<feature type="binding site" evidence="11">
    <location>
        <begin position="335"/>
        <end position="336"/>
    </location>
    <ligand>
        <name>GMP</name>
        <dbReference type="ChEBI" id="CHEBI:58115"/>
    </ligand>
</feature>
<dbReference type="Pfam" id="PF01139">
    <property type="entry name" value="RtcB"/>
    <property type="match status" value="1"/>
</dbReference>
<feature type="binding site" evidence="11">
    <location>
        <position position="391"/>
    </location>
    <ligand>
        <name>GMP</name>
        <dbReference type="ChEBI" id="CHEBI:58115"/>
    </ligand>
</feature>
<dbReference type="FunFam" id="3.90.1860.10:FF:000001">
    <property type="entry name" value="tRNA-splicing ligase RtcB homolog"/>
    <property type="match status" value="1"/>
</dbReference>
<sequence length="487" mass="52735">MGNSKEKIPLQRIDPFLWRIPASYQEGMRVPGVVYADDELIQQILDDNALQQVANVATLPGIVGYSLGMPDIHWGYGFPVGGVAATDAETGVVSPGGIGFDINCGVRLMATELVRDQIRGQVEKLADALFKALPSGVGGAGMRELTTHEMRDVMVQGAAWAVEDGYGFEEDLEVTEEHGCLAGADPDKVSPMAMQRGRKQLGSLGSGNHFAEVQYVEHIYDQAAAEAMGIGQVGQIVVTIHCGSRGFGHQIAEDYIKLAEVKQAGYGFKLVDRQLACLPLQSDEGKAYLAAMACGANFAWANRQLLMHGVRLAFSSVFGRKARAKEMPLVYDVCHNIAKIEEYEVDGQKRWVCVHRKGATRAFPPQHPALPERYRSIGQPVLIPGDMGRYSFVLAGAQGSMEQSFGSCCHGAGRRQSRTAAKKSISPRDLLDQLAARGVTIRVHSKSLLTEEAPTAYKDAQKIVDVVHNAGLAQLVVRLKPVIVVKG</sequence>
<feature type="binding site" evidence="11">
    <location>
        <begin position="208"/>
        <end position="212"/>
    </location>
    <ligand>
        <name>GMP</name>
        <dbReference type="ChEBI" id="CHEBI:58115"/>
    </ligand>
</feature>
<evidence type="ECO:0000313" key="14">
    <source>
        <dbReference type="EMBL" id="GHO90792.1"/>
    </source>
</evidence>
<dbReference type="EC" id="6.5.1.-" evidence="13"/>
<feature type="active site" description="GMP-histidine intermediate" evidence="10">
    <location>
        <position position="410"/>
    </location>
</feature>
<dbReference type="Gene3D" id="3.90.1860.10">
    <property type="entry name" value="tRNA-splicing ligase RtcB"/>
    <property type="match status" value="1"/>
</dbReference>
<evidence type="ECO:0000256" key="2">
    <source>
        <dbReference type="ARBA" id="ARBA00022598"/>
    </source>
</evidence>
<comment type="catalytic activity">
    <reaction evidence="9">
        <text>a 3'-end 2',3'-cyclophospho-ribonucleotide-RNA + a 5'-end dephospho-ribonucleoside-RNA + GTP + H2O = a ribonucleotidyl-ribonucleotide-RNA + GMP + diphosphate + H(+)</text>
        <dbReference type="Rhea" id="RHEA:68080"/>
        <dbReference type="Rhea" id="RHEA-COMP:10464"/>
        <dbReference type="Rhea" id="RHEA-COMP:13936"/>
        <dbReference type="Rhea" id="RHEA-COMP:17355"/>
        <dbReference type="ChEBI" id="CHEBI:15377"/>
        <dbReference type="ChEBI" id="CHEBI:15378"/>
        <dbReference type="ChEBI" id="CHEBI:33019"/>
        <dbReference type="ChEBI" id="CHEBI:37565"/>
        <dbReference type="ChEBI" id="CHEBI:58115"/>
        <dbReference type="ChEBI" id="CHEBI:83064"/>
        <dbReference type="ChEBI" id="CHEBI:138284"/>
        <dbReference type="ChEBI" id="CHEBI:173118"/>
        <dbReference type="EC" id="6.5.1.8"/>
    </reaction>
</comment>
<dbReference type="PANTHER" id="PTHR11118">
    <property type="entry name" value="RNA-SPLICING LIGASE RTCB HOMOLOG"/>
    <property type="match status" value="1"/>
</dbReference>
<dbReference type="GO" id="GO:0003972">
    <property type="term" value="F:RNA ligase (ATP) activity"/>
    <property type="evidence" value="ECO:0007669"/>
    <property type="project" value="TreeGrafter"/>
</dbReference>
<protein>
    <recommendedName>
        <fullName evidence="13">tRNA-splicing ligase RtcB</fullName>
        <ecNumber evidence="13">6.5.1.-</ecNumber>
    </recommendedName>
</protein>
<evidence type="ECO:0000256" key="10">
    <source>
        <dbReference type="PIRSR" id="PIRSR601233-1"/>
    </source>
</evidence>
<comment type="caution">
    <text evidence="14">The sequence shown here is derived from an EMBL/GenBank/DDBJ whole genome shotgun (WGS) entry which is preliminary data.</text>
</comment>
<evidence type="ECO:0000256" key="5">
    <source>
        <dbReference type="ARBA" id="ARBA00022800"/>
    </source>
</evidence>
<keyword evidence="6 11" id="KW-0342">GTP-binding</keyword>
<feature type="binding site" evidence="12">
    <location>
        <position position="101"/>
    </location>
    <ligand>
        <name>Mn(2+)</name>
        <dbReference type="ChEBI" id="CHEBI:29035"/>
        <label>1</label>
    </ligand>
</feature>
<comment type="catalytic activity">
    <reaction evidence="8">
        <text>a 3'-end 3'-phospho-ribonucleotide-RNA + a 5'-end dephospho-ribonucleoside-RNA + GTP = a ribonucleotidyl-ribonucleotide-RNA + GMP + diphosphate</text>
        <dbReference type="Rhea" id="RHEA:68076"/>
        <dbReference type="Rhea" id="RHEA-COMP:10463"/>
        <dbReference type="Rhea" id="RHEA-COMP:13936"/>
        <dbReference type="Rhea" id="RHEA-COMP:17355"/>
        <dbReference type="ChEBI" id="CHEBI:33019"/>
        <dbReference type="ChEBI" id="CHEBI:37565"/>
        <dbReference type="ChEBI" id="CHEBI:58115"/>
        <dbReference type="ChEBI" id="CHEBI:83062"/>
        <dbReference type="ChEBI" id="CHEBI:138284"/>
        <dbReference type="ChEBI" id="CHEBI:173118"/>
        <dbReference type="EC" id="6.5.1.8"/>
    </reaction>
</comment>
<dbReference type="SUPFAM" id="SSF103365">
    <property type="entry name" value="Hypothetical protein PH1602"/>
    <property type="match status" value="1"/>
</dbReference>
<keyword evidence="4 11" id="KW-0547">Nucleotide-binding</keyword>
<keyword evidence="2 13" id="KW-0436">Ligase</keyword>
<comment type="subunit">
    <text evidence="13">Monomer.</text>
</comment>
<evidence type="ECO:0000256" key="9">
    <source>
        <dbReference type="ARBA" id="ARBA00049514"/>
    </source>
</evidence>
<keyword evidence="3 12" id="KW-0479">Metal-binding</keyword>